<evidence type="ECO:0000256" key="1">
    <source>
        <dbReference type="SAM" id="SignalP"/>
    </source>
</evidence>
<protein>
    <submittedName>
        <fullName evidence="3">Secreted protein</fullName>
    </submittedName>
</protein>
<sequence>MFSNNFKGLLLITLCALAFGAPIQNDDYSDIYDGYDDYIDYSGDYEGSGEYRIGKGFMEPIVLASDMPDISGDVGQIGEFFGDDDDEEQAGALKFLY</sequence>
<dbReference type="Proteomes" id="UP000038045">
    <property type="component" value="Unplaced"/>
</dbReference>
<dbReference type="AlphaFoldDB" id="A0A0N4ZW12"/>
<reference evidence="3" key="1">
    <citation type="submission" date="2017-02" db="UniProtKB">
        <authorList>
            <consortium name="WormBaseParasite"/>
        </authorList>
    </citation>
    <scope>IDENTIFICATION</scope>
</reference>
<evidence type="ECO:0000313" key="3">
    <source>
        <dbReference type="WBParaSite" id="PTRK_0001279300.1"/>
    </source>
</evidence>
<feature type="chain" id="PRO_5005892515" evidence="1">
    <location>
        <begin position="21"/>
        <end position="97"/>
    </location>
</feature>
<keyword evidence="1" id="KW-0732">Signal</keyword>
<feature type="signal peptide" evidence="1">
    <location>
        <begin position="1"/>
        <end position="20"/>
    </location>
</feature>
<name>A0A0N4ZW12_PARTI</name>
<keyword evidence="2" id="KW-1185">Reference proteome</keyword>
<proteinExistence type="predicted"/>
<accession>A0A0N4ZW12</accession>
<organism evidence="2 3">
    <name type="scientific">Parastrongyloides trichosuri</name>
    <name type="common">Possum-specific nematode worm</name>
    <dbReference type="NCBI Taxonomy" id="131310"/>
    <lineage>
        <taxon>Eukaryota</taxon>
        <taxon>Metazoa</taxon>
        <taxon>Ecdysozoa</taxon>
        <taxon>Nematoda</taxon>
        <taxon>Chromadorea</taxon>
        <taxon>Rhabditida</taxon>
        <taxon>Tylenchina</taxon>
        <taxon>Panagrolaimomorpha</taxon>
        <taxon>Strongyloidoidea</taxon>
        <taxon>Strongyloididae</taxon>
        <taxon>Parastrongyloides</taxon>
    </lineage>
</organism>
<evidence type="ECO:0000313" key="2">
    <source>
        <dbReference type="Proteomes" id="UP000038045"/>
    </source>
</evidence>
<dbReference type="WBParaSite" id="PTRK_0001279300.1">
    <property type="protein sequence ID" value="PTRK_0001279300.1"/>
    <property type="gene ID" value="PTRK_0001279300"/>
</dbReference>